<dbReference type="Pfam" id="PF00156">
    <property type="entry name" value="Pribosyltran"/>
    <property type="match status" value="1"/>
</dbReference>
<sequence>MFDDRIDAGARLAARLGGTPHADALVLGLPRGGVPVSAVVAEELGAPLDVIVVRKLGVPWQPEVAMGAIAEGDARVIDQRLLEQLRVPPMIVTEVEARERRTLDDRLALLRRGRAAESLAGRTAIVVDDGLATGSTAEAACRAARARGAARVVLAAPVGPRDAASRVPSADEVVVAETPADFHAVGQAYRDFSPVSEEEVVLLLDDARRRAAGESWRRMVGIRSADVTVTTATGGLRGILAAPEDAVGAVVFAHGSGSSRHSPRNRVVAQTLQRAGFATLVLDLLSVSEEEHRENVFDIPLLGSRLVDAVTWVGGHGWTRALPIGLFGASTGAGAALWAAAEPDCPVLAVVSRGGRPDLAGARLADVDCPVLLVVGGADAPTLQFNQAARQALGDRCRMVVVPDATHLFEEPGALAEVAMLARDWFVRHLAAVRPDAPGPGAP</sequence>
<comment type="caution">
    <text evidence="2">The sequence shown here is derived from an EMBL/GenBank/DDBJ whole genome shotgun (WGS) entry which is preliminary data.</text>
</comment>
<dbReference type="InterPro" id="IPR000836">
    <property type="entry name" value="PRTase_dom"/>
</dbReference>
<name>A0A9W6CXT4_9MICO</name>
<dbReference type="Gene3D" id="3.30.1310.20">
    <property type="entry name" value="PRTase-like"/>
    <property type="match status" value="1"/>
</dbReference>
<dbReference type="RefSeq" id="WP_281886124.1">
    <property type="nucleotide sequence ID" value="NZ_BSDP01000001.1"/>
</dbReference>
<dbReference type="InterPro" id="IPR029057">
    <property type="entry name" value="PRTase-like"/>
</dbReference>
<keyword evidence="3" id="KW-1185">Reference proteome</keyword>
<dbReference type="Gene3D" id="3.40.50.1820">
    <property type="entry name" value="alpha/beta hydrolase"/>
    <property type="match status" value="1"/>
</dbReference>
<accession>A0A9W6CXT4</accession>
<organism evidence="2 3">
    <name type="scientific">Agromyces rhizosphaerae</name>
    <dbReference type="NCBI Taxonomy" id="88374"/>
    <lineage>
        <taxon>Bacteria</taxon>
        <taxon>Bacillati</taxon>
        <taxon>Actinomycetota</taxon>
        <taxon>Actinomycetes</taxon>
        <taxon>Micrococcales</taxon>
        <taxon>Microbacteriaceae</taxon>
        <taxon>Agromyces</taxon>
    </lineage>
</organism>
<proteinExistence type="predicted"/>
<evidence type="ECO:0000313" key="2">
    <source>
        <dbReference type="EMBL" id="GLI28602.1"/>
    </source>
</evidence>
<evidence type="ECO:0000313" key="3">
    <source>
        <dbReference type="Proteomes" id="UP001144396"/>
    </source>
</evidence>
<evidence type="ECO:0000259" key="1">
    <source>
        <dbReference type="Pfam" id="PF00156"/>
    </source>
</evidence>
<dbReference type="InterPro" id="IPR029058">
    <property type="entry name" value="AB_hydrolase_fold"/>
</dbReference>
<dbReference type="CDD" id="cd06223">
    <property type="entry name" value="PRTases_typeI"/>
    <property type="match status" value="1"/>
</dbReference>
<protein>
    <recommendedName>
        <fullName evidence="1">Phosphoribosyltransferase domain-containing protein</fullName>
    </recommendedName>
</protein>
<dbReference type="EMBL" id="BSDP01000001">
    <property type="protein sequence ID" value="GLI28602.1"/>
    <property type="molecule type" value="Genomic_DNA"/>
</dbReference>
<dbReference type="SUPFAM" id="SSF53474">
    <property type="entry name" value="alpha/beta-Hydrolases"/>
    <property type="match status" value="1"/>
</dbReference>
<dbReference type="Proteomes" id="UP001144396">
    <property type="component" value="Unassembled WGS sequence"/>
</dbReference>
<dbReference type="AlphaFoldDB" id="A0A9W6CXT4"/>
<reference evidence="2" key="1">
    <citation type="submission" date="2022-12" db="EMBL/GenBank/DDBJ databases">
        <title>Reference genome sequencing for broad-spectrum identification of bacterial and archaeal isolates by mass spectrometry.</title>
        <authorList>
            <person name="Sekiguchi Y."/>
            <person name="Tourlousse D.M."/>
        </authorList>
    </citation>
    <scope>NUCLEOTIDE SEQUENCE</scope>
    <source>
        <strain evidence="2">14</strain>
    </source>
</reference>
<dbReference type="SUPFAM" id="SSF53271">
    <property type="entry name" value="PRTase-like"/>
    <property type="match status" value="1"/>
</dbReference>
<feature type="domain" description="Phosphoribosyltransferase" evidence="1">
    <location>
        <begin position="7"/>
        <end position="176"/>
    </location>
</feature>
<gene>
    <name evidence="2" type="ORF">ARHIZOSPH14_28440</name>
</gene>
<dbReference type="Gene3D" id="3.40.50.2020">
    <property type="match status" value="1"/>
</dbReference>